<feature type="transmembrane region" description="Helical" evidence="1">
    <location>
        <begin position="106"/>
        <end position="126"/>
    </location>
</feature>
<evidence type="ECO:0000313" key="3">
    <source>
        <dbReference type="Proteomes" id="UP001055172"/>
    </source>
</evidence>
<protein>
    <submittedName>
        <fullName evidence="2">Uncharacterized protein</fullName>
    </submittedName>
</protein>
<organism evidence="2 3">
    <name type="scientific">Colletotrichum liriopes</name>
    <dbReference type="NCBI Taxonomy" id="708192"/>
    <lineage>
        <taxon>Eukaryota</taxon>
        <taxon>Fungi</taxon>
        <taxon>Dikarya</taxon>
        <taxon>Ascomycota</taxon>
        <taxon>Pezizomycotina</taxon>
        <taxon>Sordariomycetes</taxon>
        <taxon>Hypocreomycetidae</taxon>
        <taxon>Glomerellales</taxon>
        <taxon>Glomerellaceae</taxon>
        <taxon>Colletotrichum</taxon>
        <taxon>Colletotrichum spaethianum species complex</taxon>
    </lineage>
</organism>
<keyword evidence="1" id="KW-0472">Membrane</keyword>
<keyword evidence="1" id="KW-1133">Transmembrane helix</keyword>
<reference evidence="2 3" key="1">
    <citation type="submission" date="2021-07" db="EMBL/GenBank/DDBJ databases">
        <title>Genome data of Colletotrichum spaethianum.</title>
        <authorList>
            <person name="Utami Y.D."/>
            <person name="Hiruma K."/>
        </authorList>
    </citation>
    <scope>NUCLEOTIDE SEQUENCE [LARGE SCALE GENOMIC DNA]</scope>
    <source>
        <strain evidence="2 3">MAFF 242679</strain>
    </source>
</reference>
<dbReference type="Proteomes" id="UP001055172">
    <property type="component" value="Unassembled WGS sequence"/>
</dbReference>
<dbReference type="AlphaFoldDB" id="A0AA37GE71"/>
<feature type="transmembrane region" description="Helical" evidence="1">
    <location>
        <begin position="138"/>
        <end position="162"/>
    </location>
</feature>
<proteinExistence type="predicted"/>
<name>A0AA37GE71_9PEZI</name>
<evidence type="ECO:0000256" key="1">
    <source>
        <dbReference type="SAM" id="Phobius"/>
    </source>
</evidence>
<comment type="caution">
    <text evidence="2">The sequence shown here is derived from an EMBL/GenBank/DDBJ whole genome shotgun (WGS) entry which is preliminary data.</text>
</comment>
<evidence type="ECO:0000313" key="2">
    <source>
        <dbReference type="EMBL" id="GJC78773.1"/>
    </source>
</evidence>
<keyword evidence="3" id="KW-1185">Reference proteome</keyword>
<dbReference type="EMBL" id="BPPX01000003">
    <property type="protein sequence ID" value="GJC78773.1"/>
    <property type="molecule type" value="Genomic_DNA"/>
</dbReference>
<sequence>MVPNILPNWARFATEQFTIGLFLNVNDNGFPRPDVFVNNPATVGDWLNFGQLALVWLCSLLIRGHRLAASAIYVVFLLISLIPVVLDTLQPPVRSEPRRWVEEIFILFHYLLILPASTIVTVVATAPQARDIWSSTEADALSLPGLAAQTIVFALVAISWMIRVKYPPTCPRGRNGIG</sequence>
<keyword evidence="1" id="KW-0812">Transmembrane</keyword>
<gene>
    <name evidence="2" type="ORF">ColLi_01611</name>
</gene>
<accession>A0AA37GE71</accession>
<feature type="transmembrane region" description="Helical" evidence="1">
    <location>
        <begin position="67"/>
        <end position="86"/>
    </location>
</feature>